<dbReference type="GO" id="GO:0006605">
    <property type="term" value="P:protein targeting"/>
    <property type="evidence" value="ECO:0007669"/>
    <property type="project" value="InterPro"/>
</dbReference>
<dbReference type="GO" id="GO:0008320">
    <property type="term" value="F:protein transmembrane transporter activity"/>
    <property type="evidence" value="ECO:0007669"/>
    <property type="project" value="TreeGrafter"/>
</dbReference>
<dbReference type="GO" id="GO:0016031">
    <property type="term" value="P:tRNA import into mitochondrion"/>
    <property type="evidence" value="ECO:0007669"/>
    <property type="project" value="TreeGrafter"/>
</dbReference>
<dbReference type="GO" id="GO:0030150">
    <property type="term" value="P:protein import into mitochondrial matrix"/>
    <property type="evidence" value="ECO:0007669"/>
    <property type="project" value="TreeGrafter"/>
</dbReference>
<keyword evidence="4" id="KW-0812">Transmembrane</keyword>
<dbReference type="Proteomes" id="UP000749559">
    <property type="component" value="Unassembled WGS sequence"/>
</dbReference>
<gene>
    <name evidence="10" type="ORF">OFUS_LOCUS26317</name>
</gene>
<evidence type="ECO:0000313" key="10">
    <source>
        <dbReference type="EMBL" id="CAH1802666.1"/>
    </source>
</evidence>
<dbReference type="Gene3D" id="1.20.960.10">
    <property type="entry name" value="Mitochondrial outer membrane translocase complex, subunit Tom20 domain"/>
    <property type="match status" value="1"/>
</dbReference>
<dbReference type="GO" id="GO:0005742">
    <property type="term" value="C:mitochondrial outer membrane translocase complex"/>
    <property type="evidence" value="ECO:0007669"/>
    <property type="project" value="InterPro"/>
</dbReference>
<dbReference type="Pfam" id="PF02064">
    <property type="entry name" value="MAS20"/>
    <property type="match status" value="1"/>
</dbReference>
<sequence length="123" mass="14412">TLKSGCLLIIPSAALFMSLLKRPKHLFIPLQDAVQNFFFEEVHLAEQLFRQGYIDVGVFHLATAVVFHRHPYHYLSDIQHRIYPDVFQRLLQILPTVSQNIWCGESGERLSRWIKHNPNGYRI</sequence>
<proteinExistence type="inferred from homology"/>
<evidence type="ECO:0000256" key="8">
    <source>
        <dbReference type="ARBA" id="ARBA00023128"/>
    </source>
</evidence>
<evidence type="ECO:0000256" key="2">
    <source>
        <dbReference type="ARBA" id="ARBA00005792"/>
    </source>
</evidence>
<dbReference type="EMBL" id="CAIIXF020000013">
    <property type="protein sequence ID" value="CAH1802666.1"/>
    <property type="molecule type" value="Genomic_DNA"/>
</dbReference>
<comment type="similarity">
    <text evidence="2">Belongs to the Tom20 family.</text>
</comment>
<evidence type="ECO:0000256" key="1">
    <source>
        <dbReference type="ARBA" id="ARBA00004572"/>
    </source>
</evidence>
<dbReference type="InterPro" id="IPR023392">
    <property type="entry name" value="Tom20_dom_sf"/>
</dbReference>
<protein>
    <submittedName>
        <fullName evidence="10">Uncharacterized protein</fullName>
    </submittedName>
</protein>
<evidence type="ECO:0000256" key="3">
    <source>
        <dbReference type="ARBA" id="ARBA00022448"/>
    </source>
</evidence>
<evidence type="ECO:0000256" key="5">
    <source>
        <dbReference type="ARBA" id="ARBA00022787"/>
    </source>
</evidence>
<keyword evidence="9" id="KW-0472">Membrane</keyword>
<dbReference type="PRINTS" id="PR01989">
    <property type="entry name" value="EUOM20RECPTR"/>
</dbReference>
<keyword evidence="11" id="KW-1185">Reference proteome</keyword>
<feature type="non-terminal residue" evidence="10">
    <location>
        <position position="1"/>
    </location>
</feature>
<evidence type="ECO:0000313" key="11">
    <source>
        <dbReference type="Proteomes" id="UP000749559"/>
    </source>
</evidence>
<reference evidence="10" key="1">
    <citation type="submission" date="2022-03" db="EMBL/GenBank/DDBJ databases">
        <authorList>
            <person name="Martin C."/>
        </authorList>
    </citation>
    <scope>NUCLEOTIDE SEQUENCE</scope>
</reference>
<dbReference type="InterPro" id="IPR002056">
    <property type="entry name" value="MAS20"/>
</dbReference>
<keyword evidence="7" id="KW-1133">Transmembrane helix</keyword>
<keyword evidence="8" id="KW-0496">Mitochondrion</keyword>
<keyword evidence="6" id="KW-0653">Protein transport</keyword>
<keyword evidence="3" id="KW-0813">Transport</keyword>
<evidence type="ECO:0000256" key="7">
    <source>
        <dbReference type="ARBA" id="ARBA00022989"/>
    </source>
</evidence>
<dbReference type="InterPro" id="IPR022422">
    <property type="entry name" value="MAS20_rcpt_metazoan"/>
</dbReference>
<keyword evidence="5" id="KW-1000">Mitochondrion outer membrane</keyword>
<accession>A0A8S4Q7Z4</accession>
<evidence type="ECO:0000256" key="4">
    <source>
        <dbReference type="ARBA" id="ARBA00022692"/>
    </source>
</evidence>
<name>A0A8S4Q7Z4_OWEFU</name>
<dbReference type="PANTHER" id="PTHR12430:SF0">
    <property type="entry name" value="TRANSLOCASE OF OUTER MITOCHONDRIAL MEMBRANE 20"/>
    <property type="match status" value="1"/>
</dbReference>
<comment type="subcellular location">
    <subcellularLocation>
        <location evidence="1">Mitochondrion outer membrane</location>
        <topology evidence="1">Single-pass membrane protein</topology>
    </subcellularLocation>
</comment>
<dbReference type="GO" id="GO:0030943">
    <property type="term" value="F:mitochondrion targeting sequence binding"/>
    <property type="evidence" value="ECO:0007669"/>
    <property type="project" value="TreeGrafter"/>
</dbReference>
<comment type="caution">
    <text evidence="10">The sequence shown here is derived from an EMBL/GenBank/DDBJ whole genome shotgun (WGS) entry which is preliminary data.</text>
</comment>
<dbReference type="SUPFAM" id="SSF47157">
    <property type="entry name" value="Mitochondrial import receptor subunit Tom20"/>
    <property type="match status" value="1"/>
</dbReference>
<evidence type="ECO:0000256" key="6">
    <source>
        <dbReference type="ARBA" id="ARBA00022927"/>
    </source>
</evidence>
<organism evidence="10 11">
    <name type="scientific">Owenia fusiformis</name>
    <name type="common">Polychaete worm</name>
    <dbReference type="NCBI Taxonomy" id="6347"/>
    <lineage>
        <taxon>Eukaryota</taxon>
        <taxon>Metazoa</taxon>
        <taxon>Spiralia</taxon>
        <taxon>Lophotrochozoa</taxon>
        <taxon>Annelida</taxon>
        <taxon>Polychaeta</taxon>
        <taxon>Sedentaria</taxon>
        <taxon>Canalipalpata</taxon>
        <taxon>Sabellida</taxon>
        <taxon>Oweniida</taxon>
        <taxon>Oweniidae</taxon>
        <taxon>Owenia</taxon>
    </lineage>
</organism>
<dbReference type="GO" id="GO:0006886">
    <property type="term" value="P:intracellular protein transport"/>
    <property type="evidence" value="ECO:0007669"/>
    <property type="project" value="InterPro"/>
</dbReference>
<evidence type="ECO:0000256" key="9">
    <source>
        <dbReference type="ARBA" id="ARBA00023136"/>
    </source>
</evidence>
<dbReference type="PANTHER" id="PTHR12430">
    <property type="entry name" value="MITOCHONDRIAL IMPORT RECEPTOR SUBUNIT TOM20"/>
    <property type="match status" value="1"/>
</dbReference>
<dbReference type="AlphaFoldDB" id="A0A8S4Q7Z4"/>